<name>A0ABW4W0N3_9BACI</name>
<organism evidence="3 4">
    <name type="scientific">Ornithinibacillus salinisoli</name>
    <dbReference type="NCBI Taxonomy" id="1848459"/>
    <lineage>
        <taxon>Bacteria</taxon>
        <taxon>Bacillati</taxon>
        <taxon>Bacillota</taxon>
        <taxon>Bacilli</taxon>
        <taxon>Bacillales</taxon>
        <taxon>Bacillaceae</taxon>
        <taxon>Ornithinibacillus</taxon>
    </lineage>
</organism>
<dbReference type="RefSeq" id="WP_377555856.1">
    <property type="nucleotide sequence ID" value="NZ_JBHUHQ010000011.1"/>
</dbReference>
<protein>
    <submittedName>
        <fullName evidence="3">SHOCT domain-containing protein</fullName>
    </submittedName>
</protein>
<dbReference type="Proteomes" id="UP001597383">
    <property type="component" value="Unassembled WGS sequence"/>
</dbReference>
<keyword evidence="4" id="KW-1185">Reference proteome</keyword>
<evidence type="ECO:0000259" key="2">
    <source>
        <dbReference type="Pfam" id="PF09851"/>
    </source>
</evidence>
<evidence type="ECO:0000313" key="3">
    <source>
        <dbReference type="EMBL" id="MFD2043800.1"/>
    </source>
</evidence>
<reference evidence="4" key="1">
    <citation type="journal article" date="2019" name="Int. J. Syst. Evol. Microbiol.">
        <title>The Global Catalogue of Microorganisms (GCM) 10K type strain sequencing project: providing services to taxonomists for standard genome sequencing and annotation.</title>
        <authorList>
            <consortium name="The Broad Institute Genomics Platform"/>
            <consortium name="The Broad Institute Genome Sequencing Center for Infectious Disease"/>
            <person name="Wu L."/>
            <person name="Ma J."/>
        </authorList>
    </citation>
    <scope>NUCLEOTIDE SEQUENCE [LARGE SCALE GENOMIC DNA]</scope>
    <source>
        <strain evidence="4">R28</strain>
    </source>
</reference>
<proteinExistence type="predicted"/>
<evidence type="ECO:0000256" key="1">
    <source>
        <dbReference type="SAM" id="Phobius"/>
    </source>
</evidence>
<keyword evidence="1" id="KW-1133">Transmembrane helix</keyword>
<dbReference type="InterPro" id="IPR018649">
    <property type="entry name" value="SHOCT"/>
</dbReference>
<accession>A0ABW4W0N3</accession>
<dbReference type="EMBL" id="JBHUHQ010000011">
    <property type="protein sequence ID" value="MFD2043800.1"/>
    <property type="molecule type" value="Genomic_DNA"/>
</dbReference>
<sequence>MNFVHFPFFIFPFIFFGIMVMLIIVCNRKRSAYMYNQHTPMTILGKRFVNGEITSDEYQQMKEVLKEK</sequence>
<keyword evidence="1" id="KW-0812">Transmembrane</keyword>
<feature type="transmembrane region" description="Helical" evidence="1">
    <location>
        <begin position="6"/>
        <end position="26"/>
    </location>
</feature>
<comment type="caution">
    <text evidence="3">The sequence shown here is derived from an EMBL/GenBank/DDBJ whole genome shotgun (WGS) entry which is preliminary data.</text>
</comment>
<feature type="domain" description="SHOCT" evidence="2">
    <location>
        <begin position="40"/>
        <end position="65"/>
    </location>
</feature>
<keyword evidence="1" id="KW-0472">Membrane</keyword>
<evidence type="ECO:0000313" key="4">
    <source>
        <dbReference type="Proteomes" id="UP001597383"/>
    </source>
</evidence>
<gene>
    <name evidence="3" type="ORF">ACFSJF_05915</name>
</gene>
<dbReference type="Pfam" id="PF09851">
    <property type="entry name" value="SHOCT"/>
    <property type="match status" value="1"/>
</dbReference>